<dbReference type="PROSITE" id="PS51257">
    <property type="entry name" value="PROKAR_LIPOPROTEIN"/>
    <property type="match status" value="1"/>
</dbReference>
<gene>
    <name evidence="2" type="ORF">CEX98_13465</name>
</gene>
<comment type="caution">
    <text evidence="2">The sequence shown here is derived from an EMBL/GenBank/DDBJ whole genome shotgun (WGS) entry which is preliminary data.</text>
</comment>
<dbReference type="GO" id="GO:0008233">
    <property type="term" value="F:peptidase activity"/>
    <property type="evidence" value="ECO:0007669"/>
    <property type="project" value="UniProtKB-KW"/>
</dbReference>
<organism evidence="2 3">
    <name type="scientific">Pseudoalteromonas piscicida</name>
    <dbReference type="NCBI Taxonomy" id="43662"/>
    <lineage>
        <taxon>Bacteria</taxon>
        <taxon>Pseudomonadati</taxon>
        <taxon>Pseudomonadota</taxon>
        <taxon>Gammaproteobacteria</taxon>
        <taxon>Alteromonadales</taxon>
        <taxon>Pseudoalteromonadaceae</taxon>
        <taxon>Pseudoalteromonas</taxon>
    </lineage>
</organism>
<evidence type="ECO:0000313" key="2">
    <source>
        <dbReference type="EMBL" id="PCK31233.1"/>
    </source>
</evidence>
<dbReference type="Proteomes" id="UP000228621">
    <property type="component" value="Unassembled WGS sequence"/>
</dbReference>
<feature type="chain" id="PRO_5013400150" evidence="1">
    <location>
        <begin position="17"/>
        <end position="156"/>
    </location>
</feature>
<keyword evidence="2" id="KW-0378">Hydrolase</keyword>
<accession>A0A2A5JP57</accession>
<proteinExistence type="predicted"/>
<sequence length="156" mass="17277">MLKPVLILSAALLLQACNDTTSTIKSEANMNSDSNFQCRLAKGSNTSMSFPVEFTFTNAGHSEAKFLIWHTPFEGWWSQFLIVEQNGKTLNYQGPMAKRLTPEANEFMTLASGQSKSVELDLALAYEINTAQPISITYHNQLTHPQALTATCSKEL</sequence>
<dbReference type="GO" id="GO:0006508">
    <property type="term" value="P:proteolysis"/>
    <property type="evidence" value="ECO:0007669"/>
    <property type="project" value="UniProtKB-KW"/>
</dbReference>
<dbReference type="Gene3D" id="2.60.40.2970">
    <property type="match status" value="1"/>
</dbReference>
<dbReference type="EMBL" id="NKHF01000061">
    <property type="protein sequence ID" value="PCK31233.1"/>
    <property type="molecule type" value="Genomic_DNA"/>
</dbReference>
<keyword evidence="1" id="KW-0732">Signal</keyword>
<evidence type="ECO:0000313" key="3">
    <source>
        <dbReference type="Proteomes" id="UP000228621"/>
    </source>
</evidence>
<keyword evidence="3" id="KW-1185">Reference proteome</keyword>
<protein>
    <submittedName>
        <fullName evidence="2">Protease</fullName>
    </submittedName>
</protein>
<evidence type="ECO:0000256" key="1">
    <source>
        <dbReference type="SAM" id="SignalP"/>
    </source>
</evidence>
<keyword evidence="2" id="KW-0645">Protease</keyword>
<dbReference type="OrthoDB" id="6226197at2"/>
<feature type="signal peptide" evidence="1">
    <location>
        <begin position="1"/>
        <end position="16"/>
    </location>
</feature>
<reference evidence="3" key="1">
    <citation type="journal article" date="2019" name="Genome Announc.">
        <title>Draft Genome Sequence of Pseudoalteromonas piscicida Strain 36Y ROTHPW, an Hypersaline Seawater Isolate from the South Coast of Sonora, Mexico.</title>
        <authorList>
            <person name="Sanchez-Diaz R."/>
            <person name="Molina-Garza Z.J."/>
            <person name="Cruz-Suarez L.E."/>
            <person name="Selvin J."/>
            <person name="Kiran G.S."/>
            <person name="Ibarra-Gamez J.C."/>
            <person name="Gomez-Gil B."/>
            <person name="Galaviz-Silva L."/>
        </authorList>
    </citation>
    <scope>NUCLEOTIDE SEQUENCE [LARGE SCALE GENOMIC DNA]</scope>
    <source>
        <strain evidence="3">36Y_RITHPW</strain>
    </source>
</reference>
<name>A0A2A5JP57_PSEO7</name>
<dbReference type="AlphaFoldDB" id="A0A2A5JP57"/>